<name>A0A7S0T568_9RHOD</name>
<feature type="region of interest" description="Disordered" evidence="4">
    <location>
        <begin position="153"/>
        <end position="173"/>
    </location>
</feature>
<feature type="compositionally biased region" description="Gly residues" evidence="4">
    <location>
        <begin position="1"/>
        <end position="11"/>
    </location>
</feature>
<dbReference type="PANTHER" id="PTHR23188">
    <property type="entry name" value="RNA POLYMERASE II-ASSOCIATED FACTOR 1 HOMOLOG"/>
    <property type="match status" value="1"/>
</dbReference>
<evidence type="ECO:0000256" key="3">
    <source>
        <dbReference type="ARBA" id="ARBA00023242"/>
    </source>
</evidence>
<dbReference type="GO" id="GO:0003682">
    <property type="term" value="F:chromatin binding"/>
    <property type="evidence" value="ECO:0007669"/>
    <property type="project" value="TreeGrafter"/>
</dbReference>
<evidence type="ECO:0008006" key="6">
    <source>
        <dbReference type="Google" id="ProtNLM"/>
    </source>
</evidence>
<comment type="subcellular location">
    <subcellularLocation>
        <location evidence="1">Nucleus</location>
    </subcellularLocation>
</comment>
<dbReference type="InterPro" id="IPR007133">
    <property type="entry name" value="RNA_pol_II-assoc_Paf1"/>
</dbReference>
<organism evidence="5">
    <name type="scientific">Erythrolobus madagascarensis</name>
    <dbReference type="NCBI Taxonomy" id="708628"/>
    <lineage>
        <taxon>Eukaryota</taxon>
        <taxon>Rhodophyta</taxon>
        <taxon>Bangiophyceae</taxon>
        <taxon>Porphyridiales</taxon>
        <taxon>Porphyridiaceae</taxon>
        <taxon>Erythrolobus</taxon>
    </lineage>
</organism>
<reference evidence="5" key="1">
    <citation type="submission" date="2021-01" db="EMBL/GenBank/DDBJ databases">
        <authorList>
            <person name="Corre E."/>
            <person name="Pelletier E."/>
            <person name="Niang G."/>
            <person name="Scheremetjew M."/>
            <person name="Finn R."/>
            <person name="Kale V."/>
            <person name="Holt S."/>
            <person name="Cochrane G."/>
            <person name="Meng A."/>
            <person name="Brown T."/>
            <person name="Cohen L."/>
        </authorList>
    </citation>
    <scope>NUCLEOTIDE SEQUENCE</scope>
    <source>
        <strain evidence="5">CCMP3276</strain>
    </source>
</reference>
<dbReference type="PANTHER" id="PTHR23188:SF12">
    <property type="entry name" value="RNA POLYMERASE II-ASSOCIATED FACTOR 1 HOMOLOG"/>
    <property type="match status" value="1"/>
</dbReference>
<dbReference type="GO" id="GO:0006368">
    <property type="term" value="P:transcription elongation by RNA polymerase II"/>
    <property type="evidence" value="ECO:0007669"/>
    <property type="project" value="InterPro"/>
</dbReference>
<protein>
    <recommendedName>
        <fullName evidence="6">RNA polymerase II-associated factor 1 homolog</fullName>
    </recommendedName>
</protein>
<proteinExistence type="inferred from homology"/>
<evidence type="ECO:0000256" key="4">
    <source>
        <dbReference type="SAM" id="MobiDB-lite"/>
    </source>
</evidence>
<accession>A0A7S0T568</accession>
<comment type="similarity">
    <text evidence="2">Belongs to the PAF1 family.</text>
</comment>
<feature type="compositionally biased region" description="Basic and acidic residues" evidence="4">
    <location>
        <begin position="12"/>
        <end position="23"/>
    </location>
</feature>
<dbReference type="GO" id="GO:0016593">
    <property type="term" value="C:Cdc73/Paf1 complex"/>
    <property type="evidence" value="ECO:0007669"/>
    <property type="project" value="InterPro"/>
</dbReference>
<evidence type="ECO:0000313" key="5">
    <source>
        <dbReference type="EMBL" id="CAD8725629.1"/>
    </source>
</evidence>
<evidence type="ECO:0000256" key="2">
    <source>
        <dbReference type="ARBA" id="ARBA00007560"/>
    </source>
</evidence>
<gene>
    <name evidence="5" type="ORF">EMAD1354_LOCUS1709</name>
</gene>
<keyword evidence="3" id="KW-0539">Nucleus</keyword>
<feature type="region of interest" description="Disordered" evidence="4">
    <location>
        <begin position="1"/>
        <end position="37"/>
    </location>
</feature>
<sequence>MMKSTTGGGRSSEGKRSIKDSLPKRGPPRPKPPPNFLCRAPFRVQLPDPPLDCKLVAVTETKDHSDSLRALRFSSLDAQYQREYTPGPLAGVRIHLSALSQYSKAPEIASTEDDDLLGAVESELSLQVKKRKIDYGNFLRPTQYDEYAVQKVTPMKRQSSTTRPRGRNDASKDAELSTLLKNVVLQQFENGPTRHPNRKNATAGAKPVRSIPWFPDFSLFHEKFVVVQFDEHPLKAEDQDKLGEEAITIGYSGPPDYLAYNVPKSLPEGEPDVGAQEHQPKSYECVREFEFTIRNRGVDQNVTESCMPVLGQTDSGTPIAQYCDISSMMRLHKRLTPALASSSQGIEAPSETRGVVTEVDRVEIAREKVNLQESMDGLCTPLDLETDAAALEED</sequence>
<evidence type="ECO:0000256" key="1">
    <source>
        <dbReference type="ARBA" id="ARBA00004123"/>
    </source>
</evidence>
<dbReference type="AlphaFoldDB" id="A0A7S0T568"/>
<dbReference type="GO" id="GO:0000993">
    <property type="term" value="F:RNA polymerase II complex binding"/>
    <property type="evidence" value="ECO:0007669"/>
    <property type="project" value="TreeGrafter"/>
</dbReference>
<dbReference type="Pfam" id="PF03985">
    <property type="entry name" value="Paf1"/>
    <property type="match status" value="1"/>
</dbReference>
<dbReference type="EMBL" id="HBFE01002577">
    <property type="protein sequence ID" value="CAD8725629.1"/>
    <property type="molecule type" value="Transcribed_RNA"/>
</dbReference>